<name>A0A0B5DA37_9CORY</name>
<proteinExistence type="predicted"/>
<organism evidence="1 2">
    <name type="scientific">Corynebacterium humireducens NBRC 106098 = DSM 45392</name>
    <dbReference type="NCBI Taxonomy" id="1223515"/>
    <lineage>
        <taxon>Bacteria</taxon>
        <taxon>Bacillati</taxon>
        <taxon>Actinomycetota</taxon>
        <taxon>Actinomycetes</taxon>
        <taxon>Mycobacteriales</taxon>
        <taxon>Corynebacteriaceae</taxon>
        <taxon>Corynebacterium</taxon>
    </lineage>
</organism>
<dbReference type="InterPro" id="IPR023214">
    <property type="entry name" value="HAD_sf"/>
</dbReference>
<dbReference type="EMBL" id="CP005286">
    <property type="protein sequence ID" value="AJE33053.1"/>
    <property type="molecule type" value="Genomic_DNA"/>
</dbReference>
<dbReference type="NCBIfam" id="TIGR01509">
    <property type="entry name" value="HAD-SF-IA-v3"/>
    <property type="match status" value="1"/>
</dbReference>
<dbReference type="KEGG" id="chm:B842_06020"/>
<dbReference type="InterPro" id="IPR036412">
    <property type="entry name" value="HAD-like_sf"/>
</dbReference>
<dbReference type="NCBIfam" id="TIGR01549">
    <property type="entry name" value="HAD-SF-IA-v1"/>
    <property type="match status" value="1"/>
</dbReference>
<dbReference type="Gene3D" id="3.40.50.1000">
    <property type="entry name" value="HAD superfamily/HAD-like"/>
    <property type="match status" value="1"/>
</dbReference>
<dbReference type="Gene3D" id="1.10.150.240">
    <property type="entry name" value="Putative phosphatase, domain 2"/>
    <property type="match status" value="1"/>
</dbReference>
<dbReference type="HOGENOM" id="CLU_045011_13_4_11"/>
<dbReference type="SUPFAM" id="SSF56784">
    <property type="entry name" value="HAD-like"/>
    <property type="match status" value="1"/>
</dbReference>
<dbReference type="RefSeq" id="WP_052437785.1">
    <property type="nucleotide sequence ID" value="NZ_BCSU01000002.1"/>
</dbReference>
<dbReference type="InterPro" id="IPR023198">
    <property type="entry name" value="PGP-like_dom2"/>
</dbReference>
<evidence type="ECO:0000313" key="1">
    <source>
        <dbReference type="EMBL" id="AJE33053.1"/>
    </source>
</evidence>
<dbReference type="SFLD" id="SFLDG01129">
    <property type="entry name" value="C1.5:_HAD__Beta-PGM__Phosphata"/>
    <property type="match status" value="1"/>
</dbReference>
<evidence type="ECO:0000313" key="2">
    <source>
        <dbReference type="Proteomes" id="UP000031524"/>
    </source>
</evidence>
<dbReference type="AlphaFoldDB" id="A0A0B5DA37"/>
<dbReference type="InterPro" id="IPR051806">
    <property type="entry name" value="HAD-like_SPP"/>
</dbReference>
<dbReference type="PANTHER" id="PTHR43481:SF4">
    <property type="entry name" value="GLYCEROL-1-PHOSPHATE PHOSPHOHYDROLASE 1-RELATED"/>
    <property type="match status" value="1"/>
</dbReference>
<dbReference type="PRINTS" id="PR00413">
    <property type="entry name" value="HADHALOGNASE"/>
</dbReference>
<dbReference type="InterPro" id="IPR006439">
    <property type="entry name" value="HAD-SF_hydro_IA"/>
</dbReference>
<accession>A0A0B5DA37</accession>
<sequence>MTYWLFDIDGTLVDSTPAVERAWRTWAAENDLDAEAILQVNHGRRAKDTLADVIAPELVDAAYHRLLALEMADLDSVVALPGAAELLAALPRDRWAAVTSGGRELMSARLRASGLPVPEVLVTAEDVEAGKPDPAGYLLAAERLGAHPAECIVVEDAPAGLEAGRRAGCRVIAVATSHSPEQLAGWEVIPDLTHLLP</sequence>
<protein>
    <submittedName>
        <fullName evidence="1">HAD-superfamily hydrolase</fullName>
    </submittedName>
</protein>
<dbReference type="OrthoDB" id="9800058at2"/>
<keyword evidence="2" id="KW-1185">Reference proteome</keyword>
<dbReference type="GO" id="GO:0050308">
    <property type="term" value="F:sugar-phosphatase activity"/>
    <property type="evidence" value="ECO:0007669"/>
    <property type="project" value="TreeGrafter"/>
</dbReference>
<dbReference type="PANTHER" id="PTHR43481">
    <property type="entry name" value="FRUCTOSE-1-PHOSPHATE PHOSPHATASE"/>
    <property type="match status" value="1"/>
</dbReference>
<keyword evidence="1" id="KW-0378">Hydrolase</keyword>
<reference evidence="1 2" key="1">
    <citation type="submission" date="2013-04" db="EMBL/GenBank/DDBJ databases">
        <title>Complete genome sequence of Corynebacterium humireducens DSM 45392(T), isolated from a wastewater-fed microbial fuel cell.</title>
        <authorList>
            <person name="Ruckert C."/>
            <person name="Albersmeier A."/>
            <person name="Kalinowski J."/>
        </authorList>
    </citation>
    <scope>NUCLEOTIDE SEQUENCE [LARGE SCALE GENOMIC DNA]</scope>
    <source>
        <strain evidence="2">MFC-5</strain>
    </source>
</reference>
<dbReference type="Proteomes" id="UP000031524">
    <property type="component" value="Chromosome"/>
</dbReference>
<dbReference type="SFLD" id="SFLDG01135">
    <property type="entry name" value="C1.5.6:_HAD__Beta-PGM__Phospha"/>
    <property type="match status" value="1"/>
</dbReference>
<dbReference type="STRING" id="1223515.B842_06020"/>
<dbReference type="SFLD" id="SFLDS00003">
    <property type="entry name" value="Haloacid_Dehalogenase"/>
    <property type="match status" value="1"/>
</dbReference>
<dbReference type="Pfam" id="PF00702">
    <property type="entry name" value="Hydrolase"/>
    <property type="match status" value="1"/>
</dbReference>
<gene>
    <name evidence="1" type="ORF">B842_06020</name>
</gene>
<dbReference type="CDD" id="cd07527">
    <property type="entry name" value="HAD_ScGPP-like"/>
    <property type="match status" value="1"/>
</dbReference>